<dbReference type="PROSITE" id="PS51186">
    <property type="entry name" value="GNAT"/>
    <property type="match status" value="1"/>
</dbReference>
<protein>
    <submittedName>
        <fullName evidence="4">N-acetyltransferase</fullName>
    </submittedName>
</protein>
<keyword evidence="5" id="KW-1185">Reference proteome</keyword>
<dbReference type="RefSeq" id="WP_203653702.1">
    <property type="nucleotide sequence ID" value="NZ_BONR01000001.1"/>
</dbReference>
<dbReference type="InterPro" id="IPR050832">
    <property type="entry name" value="Bact_Acetyltransf"/>
</dbReference>
<comment type="caution">
    <text evidence="4">The sequence shown here is derived from an EMBL/GenBank/DDBJ whole genome shotgun (WGS) entry which is preliminary data.</text>
</comment>
<dbReference type="AlphaFoldDB" id="A0A919UG84"/>
<keyword evidence="2" id="KW-0012">Acyltransferase</keyword>
<evidence type="ECO:0000313" key="5">
    <source>
        <dbReference type="Proteomes" id="UP000652354"/>
    </source>
</evidence>
<dbReference type="PANTHER" id="PTHR43877">
    <property type="entry name" value="AMINOALKYLPHOSPHONATE N-ACETYLTRANSFERASE-RELATED-RELATED"/>
    <property type="match status" value="1"/>
</dbReference>
<keyword evidence="1" id="KW-0808">Transferase</keyword>
<accession>A0A919UG84</accession>
<reference evidence="4" key="1">
    <citation type="submission" date="2021-01" db="EMBL/GenBank/DDBJ databases">
        <title>Whole genome shotgun sequence of Demequina activiva NBRC 110675.</title>
        <authorList>
            <person name="Komaki H."/>
            <person name="Tamura T."/>
        </authorList>
    </citation>
    <scope>NUCLEOTIDE SEQUENCE</scope>
    <source>
        <strain evidence="4">NBRC 110675</strain>
    </source>
</reference>
<dbReference type="GO" id="GO:0016747">
    <property type="term" value="F:acyltransferase activity, transferring groups other than amino-acyl groups"/>
    <property type="evidence" value="ECO:0007669"/>
    <property type="project" value="InterPro"/>
</dbReference>
<organism evidence="4 5">
    <name type="scientific">Demequina activiva</name>
    <dbReference type="NCBI Taxonomy" id="1582364"/>
    <lineage>
        <taxon>Bacteria</taxon>
        <taxon>Bacillati</taxon>
        <taxon>Actinomycetota</taxon>
        <taxon>Actinomycetes</taxon>
        <taxon>Micrococcales</taxon>
        <taxon>Demequinaceae</taxon>
        <taxon>Demequina</taxon>
    </lineage>
</organism>
<dbReference type="InterPro" id="IPR000182">
    <property type="entry name" value="GNAT_dom"/>
</dbReference>
<dbReference type="Proteomes" id="UP000652354">
    <property type="component" value="Unassembled WGS sequence"/>
</dbReference>
<evidence type="ECO:0000256" key="2">
    <source>
        <dbReference type="ARBA" id="ARBA00023315"/>
    </source>
</evidence>
<sequence>MSLVIRDAEPADGLAMGEIHVAAWRSAYAGIMDPEFLARRDPVAVGERWTASLRGDGATGGEPAPWARLVAALDGRVVAMAAIGPARDEESDIPRAQLWMLNSHPDAFGTGAATALHAEVIARLRERGETRAYLWVARDNLRARRFYEREGWAGDGGAHVEELGGVPVAEVRYVRDLCARTR</sequence>
<dbReference type="Pfam" id="PF00583">
    <property type="entry name" value="Acetyltransf_1"/>
    <property type="match status" value="1"/>
</dbReference>
<evidence type="ECO:0000313" key="4">
    <source>
        <dbReference type="EMBL" id="GIG54189.1"/>
    </source>
</evidence>
<feature type="domain" description="N-acetyltransferase" evidence="3">
    <location>
        <begin position="3"/>
        <end position="178"/>
    </location>
</feature>
<name>A0A919UG84_9MICO</name>
<proteinExistence type="predicted"/>
<gene>
    <name evidence="4" type="ORF">Dac01nite_09410</name>
</gene>
<evidence type="ECO:0000256" key="1">
    <source>
        <dbReference type="ARBA" id="ARBA00022679"/>
    </source>
</evidence>
<dbReference type="InterPro" id="IPR016181">
    <property type="entry name" value="Acyl_CoA_acyltransferase"/>
</dbReference>
<dbReference type="EMBL" id="BONR01000001">
    <property type="protein sequence ID" value="GIG54189.1"/>
    <property type="molecule type" value="Genomic_DNA"/>
</dbReference>
<evidence type="ECO:0000259" key="3">
    <source>
        <dbReference type="PROSITE" id="PS51186"/>
    </source>
</evidence>
<dbReference type="CDD" id="cd04301">
    <property type="entry name" value="NAT_SF"/>
    <property type="match status" value="1"/>
</dbReference>
<dbReference type="SUPFAM" id="SSF55729">
    <property type="entry name" value="Acyl-CoA N-acyltransferases (Nat)"/>
    <property type="match status" value="1"/>
</dbReference>
<dbReference type="PANTHER" id="PTHR43877:SF1">
    <property type="entry name" value="ACETYLTRANSFERASE"/>
    <property type="match status" value="1"/>
</dbReference>
<dbReference type="Gene3D" id="3.40.630.30">
    <property type="match status" value="1"/>
</dbReference>